<dbReference type="Proteomes" id="UP000095286">
    <property type="component" value="Unplaced"/>
</dbReference>
<name>A0AC35U5J8_9BILA</name>
<accession>A0AC35U5J8</accession>
<evidence type="ECO:0000313" key="2">
    <source>
        <dbReference type="WBParaSite" id="RSKR_0000767900.1"/>
    </source>
</evidence>
<sequence>MADNSKKSDSDQVNSPFPLPPAYYKKFLTKRVEAGITPKPPPVPDKYNVFGETVDWTNIGDLTLEELGIERLYDLGNDYKEELKKINDAIIGVYLDLVDMLIISPLNPKRAEKVLLLKSLFINFHFILNKLRRIQANDVVIATAIDQIEDLECEVYTLNRHTEYGRLYALDAVNDGLRKLNALNEIAEENEKPIDEEAEHKRLGCELFKGYKGPLKNDAQNAWILKEQIRMLTKEGFKIL</sequence>
<organism evidence="1 2">
    <name type="scientific">Rhabditophanes sp. KR3021</name>
    <dbReference type="NCBI Taxonomy" id="114890"/>
    <lineage>
        <taxon>Eukaryota</taxon>
        <taxon>Metazoa</taxon>
        <taxon>Ecdysozoa</taxon>
        <taxon>Nematoda</taxon>
        <taxon>Chromadorea</taxon>
        <taxon>Rhabditida</taxon>
        <taxon>Tylenchina</taxon>
        <taxon>Panagrolaimomorpha</taxon>
        <taxon>Strongyloidoidea</taxon>
        <taxon>Alloionematidae</taxon>
        <taxon>Rhabditophanes</taxon>
    </lineage>
</organism>
<proteinExistence type="predicted"/>
<protein>
    <submittedName>
        <fullName evidence="2">Mediator of RNA polymerase II transcription subunit 7</fullName>
    </submittedName>
</protein>
<evidence type="ECO:0000313" key="1">
    <source>
        <dbReference type="Proteomes" id="UP000095286"/>
    </source>
</evidence>
<reference evidence="2" key="1">
    <citation type="submission" date="2016-11" db="UniProtKB">
        <authorList>
            <consortium name="WormBaseParasite"/>
        </authorList>
    </citation>
    <scope>IDENTIFICATION</scope>
    <source>
        <strain evidence="2">KR3021</strain>
    </source>
</reference>
<dbReference type="WBParaSite" id="RSKR_0000767900.1">
    <property type="protein sequence ID" value="RSKR_0000767900.1"/>
    <property type="gene ID" value="RSKR_0000767900"/>
</dbReference>